<reference evidence="5" key="1">
    <citation type="submission" date="2016-10" db="EMBL/GenBank/DDBJ databases">
        <authorList>
            <person name="Varghese N."/>
            <person name="Submissions S."/>
        </authorList>
    </citation>
    <scope>NUCLEOTIDE SEQUENCE [LARGE SCALE GENOMIC DNA]</scope>
    <source>
        <strain evidence="5">DSM 45843</strain>
    </source>
</reference>
<evidence type="ECO:0000256" key="1">
    <source>
        <dbReference type="HAMAP-Rule" id="MF_00302"/>
    </source>
</evidence>
<dbReference type="GO" id="GO:0030163">
    <property type="term" value="P:protein catabolic process"/>
    <property type="evidence" value="ECO:0007669"/>
    <property type="project" value="InterPro"/>
</dbReference>
<dbReference type="PANTHER" id="PTHR33473:SF19">
    <property type="entry name" value="ATP-DEPENDENT CLP PROTEASE ADAPTER PROTEIN CLPS"/>
    <property type="match status" value="1"/>
</dbReference>
<proteinExistence type="inferred from homology"/>
<dbReference type="NCBIfam" id="NF000668">
    <property type="entry name" value="PRK00033.1-1"/>
    <property type="match status" value="1"/>
</dbReference>
<evidence type="ECO:0000256" key="2">
    <source>
        <dbReference type="SAM" id="MobiDB-lite"/>
    </source>
</evidence>
<evidence type="ECO:0000259" key="3">
    <source>
        <dbReference type="Pfam" id="PF02617"/>
    </source>
</evidence>
<dbReference type="GO" id="GO:0008233">
    <property type="term" value="F:peptidase activity"/>
    <property type="evidence" value="ECO:0007669"/>
    <property type="project" value="UniProtKB-KW"/>
</dbReference>
<keyword evidence="4" id="KW-0645">Protease</keyword>
<dbReference type="SUPFAM" id="SSF54736">
    <property type="entry name" value="ClpS-like"/>
    <property type="match status" value="1"/>
</dbReference>
<organism evidence="4 5">
    <name type="scientific">Klenkia soli</name>
    <dbReference type="NCBI Taxonomy" id="1052260"/>
    <lineage>
        <taxon>Bacteria</taxon>
        <taxon>Bacillati</taxon>
        <taxon>Actinomycetota</taxon>
        <taxon>Actinomycetes</taxon>
        <taxon>Geodermatophilales</taxon>
        <taxon>Geodermatophilaceae</taxon>
        <taxon>Klenkia</taxon>
    </lineage>
</organism>
<dbReference type="Proteomes" id="UP000199088">
    <property type="component" value="Unassembled WGS sequence"/>
</dbReference>
<accession>A0A1H0K6Y7</accession>
<keyword evidence="5" id="KW-1185">Reference proteome</keyword>
<keyword evidence="4" id="KW-0378">Hydrolase</keyword>
<dbReference type="Gene3D" id="3.30.1390.10">
    <property type="match status" value="1"/>
</dbReference>
<dbReference type="EMBL" id="FNIR01000006">
    <property type="protein sequence ID" value="SDO51552.1"/>
    <property type="molecule type" value="Genomic_DNA"/>
</dbReference>
<sequence length="101" mass="11470">MGCVAGPMAPERTTETTTDAEHELDRPWVTVVWDDPVNLMTYVTFVLQDLFGYDEQKATTLMLQVHHEGKAVVSSGPREKMEHDTSRLHAYGLWATYQKDS</sequence>
<evidence type="ECO:0000313" key="4">
    <source>
        <dbReference type="EMBL" id="SDO51552.1"/>
    </source>
</evidence>
<dbReference type="PANTHER" id="PTHR33473">
    <property type="entry name" value="ATP-DEPENDENT CLP PROTEASE ADAPTER PROTEIN CLPS1, CHLOROPLASTIC"/>
    <property type="match status" value="1"/>
</dbReference>
<feature type="region of interest" description="Disordered" evidence="2">
    <location>
        <begin position="1"/>
        <end position="21"/>
    </location>
</feature>
<dbReference type="Pfam" id="PF02617">
    <property type="entry name" value="ClpS"/>
    <property type="match status" value="1"/>
</dbReference>
<dbReference type="HAMAP" id="MF_00302">
    <property type="entry name" value="ClpS"/>
    <property type="match status" value="1"/>
</dbReference>
<comment type="function">
    <text evidence="1">Involved in the modulation of the specificity of the ClpAP-mediated ATP-dependent protein degradation.</text>
</comment>
<comment type="subunit">
    <text evidence="1">Binds to the N-terminal domain of the chaperone ClpA.</text>
</comment>
<dbReference type="STRING" id="1052260.SAMN05660199_02046"/>
<dbReference type="InterPro" id="IPR003769">
    <property type="entry name" value="ClpS_core"/>
</dbReference>
<comment type="similarity">
    <text evidence="1">Belongs to the ClpS family.</text>
</comment>
<name>A0A1H0K6Y7_9ACTN</name>
<gene>
    <name evidence="1" type="primary">clpS</name>
    <name evidence="4" type="ORF">SAMN05660199_02046</name>
</gene>
<feature type="domain" description="Adaptor protein ClpS core" evidence="3">
    <location>
        <begin position="25"/>
        <end position="96"/>
    </location>
</feature>
<dbReference type="AlphaFoldDB" id="A0A1H0K6Y7"/>
<dbReference type="InterPro" id="IPR022935">
    <property type="entry name" value="ClpS"/>
</dbReference>
<evidence type="ECO:0000313" key="5">
    <source>
        <dbReference type="Proteomes" id="UP000199088"/>
    </source>
</evidence>
<dbReference type="InterPro" id="IPR014719">
    <property type="entry name" value="Ribosomal_bL12_C/ClpS-like"/>
</dbReference>
<dbReference type="GO" id="GO:0006508">
    <property type="term" value="P:proteolysis"/>
    <property type="evidence" value="ECO:0007669"/>
    <property type="project" value="UniProtKB-UniRule"/>
</dbReference>
<protein>
    <recommendedName>
        <fullName evidence="1">ATP-dependent Clp protease adapter protein ClpS</fullName>
    </recommendedName>
</protein>